<organism evidence="2 3">
    <name type="scientific">Lentinula aff. detonsa</name>
    <dbReference type="NCBI Taxonomy" id="2804958"/>
    <lineage>
        <taxon>Eukaryota</taxon>
        <taxon>Fungi</taxon>
        <taxon>Dikarya</taxon>
        <taxon>Basidiomycota</taxon>
        <taxon>Agaricomycotina</taxon>
        <taxon>Agaricomycetes</taxon>
        <taxon>Agaricomycetidae</taxon>
        <taxon>Agaricales</taxon>
        <taxon>Marasmiineae</taxon>
        <taxon>Omphalotaceae</taxon>
        <taxon>Lentinula</taxon>
    </lineage>
</organism>
<proteinExistence type="predicted"/>
<feature type="compositionally biased region" description="Polar residues" evidence="1">
    <location>
        <begin position="58"/>
        <end position="76"/>
    </location>
</feature>
<dbReference type="CDD" id="cd00303">
    <property type="entry name" value="retropepsin_like"/>
    <property type="match status" value="1"/>
</dbReference>
<protein>
    <submittedName>
        <fullName evidence="2">Uncharacterized protein</fullName>
    </submittedName>
</protein>
<gene>
    <name evidence="2" type="ORF">GGU10DRAFT_380237</name>
</gene>
<feature type="compositionally biased region" description="Low complexity" evidence="1">
    <location>
        <begin position="297"/>
        <end position="309"/>
    </location>
</feature>
<feature type="compositionally biased region" description="Polar residues" evidence="1">
    <location>
        <begin position="283"/>
        <end position="292"/>
    </location>
</feature>
<dbReference type="EMBL" id="MU793656">
    <property type="protein sequence ID" value="KAJ3780781.1"/>
    <property type="molecule type" value="Genomic_DNA"/>
</dbReference>
<dbReference type="Gene3D" id="2.40.70.10">
    <property type="entry name" value="Acid Proteases"/>
    <property type="match status" value="1"/>
</dbReference>
<evidence type="ECO:0000313" key="3">
    <source>
        <dbReference type="Proteomes" id="UP001163798"/>
    </source>
</evidence>
<feature type="region of interest" description="Disordered" evidence="1">
    <location>
        <begin position="51"/>
        <end position="84"/>
    </location>
</feature>
<reference evidence="2" key="1">
    <citation type="submission" date="2022-08" db="EMBL/GenBank/DDBJ databases">
        <authorList>
            <consortium name="DOE Joint Genome Institute"/>
            <person name="Min B."/>
            <person name="Riley R."/>
            <person name="Sierra-Patev S."/>
            <person name="Naranjo-Ortiz M."/>
            <person name="Looney B."/>
            <person name="Konkel Z."/>
            <person name="Slot J.C."/>
            <person name="Sakamoto Y."/>
            <person name="Steenwyk J.L."/>
            <person name="Rokas A."/>
            <person name="Carro J."/>
            <person name="Camarero S."/>
            <person name="Ferreira P."/>
            <person name="Molpeceres G."/>
            <person name="Ruiz-Duenas F.J."/>
            <person name="Serrano A."/>
            <person name="Henrissat B."/>
            <person name="Drula E."/>
            <person name="Hughes K.W."/>
            <person name="Mata J.L."/>
            <person name="Ishikawa N.K."/>
            <person name="Vargas-Isla R."/>
            <person name="Ushijima S."/>
            <person name="Smith C.A."/>
            <person name="Ahrendt S."/>
            <person name="Andreopoulos W."/>
            <person name="He G."/>
            <person name="Labutti K."/>
            <person name="Lipzen A."/>
            <person name="Ng V."/>
            <person name="Sandor L."/>
            <person name="Barry K."/>
            <person name="Martinez A.T."/>
            <person name="Xiao Y."/>
            <person name="Gibbons J.G."/>
            <person name="Terashima K."/>
            <person name="Hibbett D.S."/>
            <person name="Grigoriev I.V."/>
        </authorList>
    </citation>
    <scope>NUCLEOTIDE SEQUENCE</scope>
    <source>
        <strain evidence="2">TFB10291</strain>
    </source>
</reference>
<dbReference type="AlphaFoldDB" id="A0AA38NBE6"/>
<evidence type="ECO:0000313" key="2">
    <source>
        <dbReference type="EMBL" id="KAJ3780781.1"/>
    </source>
</evidence>
<evidence type="ECO:0000256" key="1">
    <source>
        <dbReference type="SAM" id="MobiDB-lite"/>
    </source>
</evidence>
<sequence length="637" mass="70651">MQKLPEKFRADLCDCKVSKQLPYAEWKAACEDVEECQPPVSTTYAYPTRCPKGKLDRSSQSSTTTSHNASSGSMPSYPNPRSHRFPKLQLDQKKILIKLEGCFCCYNLFAGHLSNNCSNDGPPILSVPYHPLNDADVTLATKIHNAAPDNSIPYELILKRNVGSVPPAKPVAMIQDRITLTEIPNLDVERSEPTFNVHSRDVAAVYGSHDVVHFSSGPEVYGTALDRGFDYHEPAAPPIRKPVAMLVPTRRSVRDYRDEGDMGQRLPYLPPQGQNTRRREWSPVSSRQSSGAANRRSVSPTSWSPCSSPNGDDGRVSEGPGSVSHETGTPVEPVCARSAPSVSPVCSLAIEDPMPFTLPHLEWTARVNGPAGFTTAKLLLDSACLFVLIHTNLVSALGLKCHKLHCPQEMSLAMSTGKPEIFHSTDYCKLSLEDPHLAWRSRTIRALVVPFLCSPMILGLPFLAHNNLVMDYNARTVFDKSCNFDLLNPVVSRPVPPVIPPAKRRHLLFKAQQDLLKLKKAIFAEATSLARNHNKFQCFTIPEFPLRGFDVVAAIRSRVETLEHIARLEKLSDAFKSEFADVFMPIAHTSLLPDDFTCSITLKNADKMIQTRGYASPRKFKDAWNTLIQQHLEAGKI</sequence>
<feature type="region of interest" description="Disordered" evidence="1">
    <location>
        <begin position="255"/>
        <end position="337"/>
    </location>
</feature>
<name>A0AA38NBE6_9AGAR</name>
<accession>A0AA38NBE6</accession>
<dbReference type="InterPro" id="IPR021109">
    <property type="entry name" value="Peptidase_aspartic_dom_sf"/>
</dbReference>
<dbReference type="Proteomes" id="UP001163798">
    <property type="component" value="Unassembled WGS sequence"/>
</dbReference>
<comment type="caution">
    <text evidence="2">The sequence shown here is derived from an EMBL/GenBank/DDBJ whole genome shotgun (WGS) entry which is preliminary data.</text>
</comment>
<keyword evidence="3" id="KW-1185">Reference proteome</keyword>